<proteinExistence type="inferred from homology"/>
<dbReference type="InterPro" id="IPR001584">
    <property type="entry name" value="Integrase_cat-core"/>
</dbReference>
<feature type="domain" description="Integrase catalytic" evidence="13">
    <location>
        <begin position="1271"/>
        <end position="1437"/>
    </location>
</feature>
<keyword evidence="3" id="KW-0808">Transferase</keyword>
<dbReference type="Gene3D" id="3.30.70.270">
    <property type="match status" value="2"/>
</dbReference>
<evidence type="ECO:0000256" key="6">
    <source>
        <dbReference type="ARBA" id="ARBA00022759"/>
    </source>
</evidence>
<dbReference type="OrthoDB" id="6141573at2759"/>
<comment type="similarity">
    <text evidence="1">Belongs to the beta type-B retroviral polymerase family. HERV class-II K(HML-2) pol subfamily.</text>
</comment>
<dbReference type="GO" id="GO:0006508">
    <property type="term" value="P:proteolysis"/>
    <property type="evidence" value="ECO:0007669"/>
    <property type="project" value="InterPro"/>
</dbReference>
<keyword evidence="4" id="KW-0548">Nucleotidyltransferase</keyword>
<evidence type="ECO:0000313" key="15">
    <source>
        <dbReference type="RefSeq" id="XP_035688522.1"/>
    </source>
</evidence>
<dbReference type="EC" id="3.1.26.4" evidence="2"/>
<feature type="region of interest" description="Disordered" evidence="12">
    <location>
        <begin position="250"/>
        <end position="272"/>
    </location>
</feature>
<evidence type="ECO:0000313" key="14">
    <source>
        <dbReference type="Proteomes" id="UP000001554"/>
    </source>
</evidence>
<dbReference type="SUPFAM" id="SSF53098">
    <property type="entry name" value="Ribonuclease H-like"/>
    <property type="match status" value="1"/>
</dbReference>
<dbReference type="GeneID" id="118424132"/>
<dbReference type="InterPro" id="IPR041577">
    <property type="entry name" value="RT_RNaseH_2"/>
</dbReference>
<dbReference type="Gene3D" id="3.10.10.10">
    <property type="entry name" value="HIV Type 1 Reverse Transcriptase, subunit A, domain 1"/>
    <property type="match status" value="1"/>
</dbReference>
<name>A0A9J7LSL8_BRAFL</name>
<keyword evidence="7" id="KW-0378">Hydrolase</keyword>
<dbReference type="InterPro" id="IPR051320">
    <property type="entry name" value="Viral_Replic_Matur_Polypro"/>
</dbReference>
<reference evidence="15 16" key="2">
    <citation type="submission" date="2025-04" db="UniProtKB">
        <authorList>
            <consortium name="RefSeq"/>
        </authorList>
    </citation>
    <scope>IDENTIFICATION</scope>
    <source>
        <strain evidence="15 16">S238N-H82</strain>
        <tissue evidence="15 16">Testes</tissue>
    </source>
</reference>
<evidence type="ECO:0000256" key="4">
    <source>
        <dbReference type="ARBA" id="ARBA00022695"/>
    </source>
</evidence>
<evidence type="ECO:0000256" key="9">
    <source>
        <dbReference type="ARBA" id="ARBA00022884"/>
    </source>
</evidence>
<dbReference type="Pfam" id="PF17919">
    <property type="entry name" value="RT_RNaseH_2"/>
    <property type="match status" value="1"/>
</dbReference>
<evidence type="ECO:0000313" key="16">
    <source>
        <dbReference type="RefSeq" id="XP_035688523.1"/>
    </source>
</evidence>
<reference evidence="14" key="1">
    <citation type="journal article" date="2020" name="Nat. Ecol. Evol.">
        <title>Deeply conserved synteny resolves early events in vertebrate evolution.</title>
        <authorList>
            <person name="Simakov O."/>
            <person name="Marletaz F."/>
            <person name="Yue J.X."/>
            <person name="O'Connell B."/>
            <person name="Jenkins J."/>
            <person name="Brandt A."/>
            <person name="Calef R."/>
            <person name="Tung C.H."/>
            <person name="Huang T.K."/>
            <person name="Schmutz J."/>
            <person name="Satoh N."/>
            <person name="Yu J.K."/>
            <person name="Putnam N.H."/>
            <person name="Green R.E."/>
            <person name="Rokhsar D.S."/>
        </authorList>
    </citation>
    <scope>NUCLEOTIDE SEQUENCE [LARGE SCALE GENOMIC DNA]</scope>
    <source>
        <strain evidence="14">S238N-H82</strain>
    </source>
</reference>
<dbReference type="InterPro" id="IPR000477">
    <property type="entry name" value="RT_dom"/>
</dbReference>
<feature type="region of interest" description="Disordered" evidence="12">
    <location>
        <begin position="1533"/>
        <end position="1628"/>
    </location>
</feature>
<dbReference type="SUPFAM" id="SSF50630">
    <property type="entry name" value="Acid proteases"/>
    <property type="match status" value="1"/>
</dbReference>
<gene>
    <name evidence="15 16" type="primary">LOC118424132</name>
</gene>
<dbReference type="InterPro" id="IPR043502">
    <property type="entry name" value="DNA/RNA_pol_sf"/>
</dbReference>
<dbReference type="PANTHER" id="PTHR33064:SF37">
    <property type="entry name" value="RIBONUCLEASE H"/>
    <property type="match status" value="1"/>
</dbReference>
<evidence type="ECO:0000256" key="5">
    <source>
        <dbReference type="ARBA" id="ARBA00022722"/>
    </source>
</evidence>
<evidence type="ECO:0000256" key="12">
    <source>
        <dbReference type="SAM" id="MobiDB-lite"/>
    </source>
</evidence>
<dbReference type="GO" id="GO:0003723">
    <property type="term" value="F:RNA binding"/>
    <property type="evidence" value="ECO:0007669"/>
    <property type="project" value="UniProtKB-KW"/>
</dbReference>
<evidence type="ECO:0000256" key="11">
    <source>
        <dbReference type="ARBA" id="ARBA00022918"/>
    </source>
</evidence>
<organism evidence="14 15">
    <name type="scientific">Branchiostoma floridae</name>
    <name type="common">Florida lancelet</name>
    <name type="synonym">Amphioxus</name>
    <dbReference type="NCBI Taxonomy" id="7739"/>
    <lineage>
        <taxon>Eukaryota</taxon>
        <taxon>Metazoa</taxon>
        <taxon>Chordata</taxon>
        <taxon>Cephalochordata</taxon>
        <taxon>Leptocardii</taxon>
        <taxon>Amphioxiformes</taxon>
        <taxon>Branchiostomatidae</taxon>
        <taxon>Branchiostoma</taxon>
    </lineage>
</organism>
<feature type="region of interest" description="Disordered" evidence="12">
    <location>
        <begin position="1448"/>
        <end position="1470"/>
    </location>
</feature>
<keyword evidence="8" id="KW-0460">Magnesium</keyword>
<keyword evidence="10" id="KW-0229">DNA integration</keyword>
<dbReference type="RefSeq" id="XP_035688522.1">
    <property type="nucleotide sequence ID" value="XM_035832629.1"/>
</dbReference>
<dbReference type="CDD" id="cd00303">
    <property type="entry name" value="retropepsin_like"/>
    <property type="match status" value="1"/>
</dbReference>
<evidence type="ECO:0000256" key="1">
    <source>
        <dbReference type="ARBA" id="ARBA00010879"/>
    </source>
</evidence>
<dbReference type="Pfam" id="PF00078">
    <property type="entry name" value="RVT_1"/>
    <property type="match status" value="1"/>
</dbReference>
<dbReference type="PROSITE" id="PS50994">
    <property type="entry name" value="INTEGRASE"/>
    <property type="match status" value="1"/>
</dbReference>
<evidence type="ECO:0000259" key="13">
    <source>
        <dbReference type="PROSITE" id="PS50994"/>
    </source>
</evidence>
<evidence type="ECO:0000256" key="7">
    <source>
        <dbReference type="ARBA" id="ARBA00022801"/>
    </source>
</evidence>
<feature type="compositionally biased region" description="Acidic residues" evidence="12">
    <location>
        <begin position="1546"/>
        <end position="1558"/>
    </location>
</feature>
<dbReference type="GO" id="GO:0003964">
    <property type="term" value="F:RNA-directed DNA polymerase activity"/>
    <property type="evidence" value="ECO:0007669"/>
    <property type="project" value="UniProtKB-KW"/>
</dbReference>
<evidence type="ECO:0000256" key="3">
    <source>
        <dbReference type="ARBA" id="ARBA00022679"/>
    </source>
</evidence>
<accession>A0A9J7LSL8</accession>
<evidence type="ECO:0000256" key="10">
    <source>
        <dbReference type="ARBA" id="ARBA00022908"/>
    </source>
</evidence>
<dbReference type="InterPro" id="IPR001969">
    <property type="entry name" value="Aspartic_peptidase_AS"/>
</dbReference>
<keyword evidence="11" id="KW-0695">RNA-directed DNA polymerase</keyword>
<dbReference type="InterPro" id="IPR012337">
    <property type="entry name" value="RNaseH-like_sf"/>
</dbReference>
<keyword evidence="6" id="KW-0255">Endonuclease</keyword>
<dbReference type="GO" id="GO:0015074">
    <property type="term" value="P:DNA integration"/>
    <property type="evidence" value="ECO:0007669"/>
    <property type="project" value="UniProtKB-KW"/>
</dbReference>
<keyword evidence="9" id="KW-0694">RNA-binding</keyword>
<keyword evidence="5" id="KW-0540">Nuclease</keyword>
<dbReference type="GO" id="GO:0004190">
    <property type="term" value="F:aspartic-type endopeptidase activity"/>
    <property type="evidence" value="ECO:0007669"/>
    <property type="project" value="InterPro"/>
</dbReference>
<dbReference type="InterPro" id="IPR043128">
    <property type="entry name" value="Rev_trsase/Diguanyl_cyclase"/>
</dbReference>
<dbReference type="RefSeq" id="XP_035688523.1">
    <property type="nucleotide sequence ID" value="XM_035832630.1"/>
</dbReference>
<protein>
    <recommendedName>
        <fullName evidence="2">ribonuclease H</fullName>
        <ecNumber evidence="2">3.1.26.4</ecNumber>
    </recommendedName>
</protein>
<dbReference type="PROSITE" id="PS00141">
    <property type="entry name" value="ASP_PROTEASE"/>
    <property type="match status" value="1"/>
</dbReference>
<dbReference type="KEGG" id="bfo:118424132"/>
<dbReference type="CDD" id="cd01647">
    <property type="entry name" value="RT_LTR"/>
    <property type="match status" value="1"/>
</dbReference>
<dbReference type="SUPFAM" id="SSF56672">
    <property type="entry name" value="DNA/RNA polymerases"/>
    <property type="match status" value="1"/>
</dbReference>
<dbReference type="OMA" id="CTYLCAT"/>
<dbReference type="PANTHER" id="PTHR33064">
    <property type="entry name" value="POL PROTEIN"/>
    <property type="match status" value="1"/>
</dbReference>
<keyword evidence="14" id="KW-1185">Reference proteome</keyword>
<dbReference type="Pfam" id="PF13650">
    <property type="entry name" value="Asp_protease_2"/>
    <property type="match status" value="1"/>
</dbReference>
<dbReference type="Gene3D" id="3.30.420.10">
    <property type="entry name" value="Ribonuclease H-like superfamily/Ribonuclease H"/>
    <property type="match status" value="1"/>
</dbReference>
<dbReference type="Proteomes" id="UP000001554">
    <property type="component" value="Chromosome 10"/>
</dbReference>
<evidence type="ECO:0000256" key="2">
    <source>
        <dbReference type="ARBA" id="ARBA00012180"/>
    </source>
</evidence>
<sequence length="1628" mass="180984">MASNRTRKQWPLTTSETITSFESWKNNLVYGLSLDPNFAPFLAPGATWQKQSRGVENRGLVADGEDVPEAQRKTAAQKAAILDMLLGQIANFCPIIARSRICKASVSLNDIWQTIRLHFGFQSTGGYFLDIANIKLEPNEKPEDLYQRLCAAVEDSMLTAAGPITHHGEAMTADEELTPSLENFIVLTWLKLIHPDLPALIKQRYGPELRNKTLASIKPEISLALSSLLDELRSTEDIRTLRLTQNRQPYRKYPSTRPQGAKTKFKTNSNTKSSPATCPLCEQVGRPAFDHYLSVCPYLPAKDKKYMVRTRAVEIDDVYDVDDDIHSDEEEEPSICQAKTISPVPEPSPHVSRVAIRASPHLDAFHHGQTVRILLDSGAESSMIRADEAKRLGLRINPNTTQTPSQADGGRMSGMLGECTTTFYRQKLPLRFEALVVTDLASPIIAGSPFLEANGFTIDFTQRQIRLPDGSISSYTPSVKRHNPHIHRISHNLIRMQDKSTTLWPSDFLELQLPEDLKDYPDVALEPRLDSLSTQQAKAFHQGTYHNIAGYIRVPNISCAPVHIAKNMHLFNAVPVVSVVSPSPTLRSSTVPPDQPPSYQHQPFSDSVHLDPNNILNSTQRYAMSSALQEFDQVFNPQFPGYNGAVGPIQAVVNMGPAQPPQRKGRLPLYGKNRLVELQHTLDDLESKGVIATPEDAQTVVEYLNPSFLVNKPNGGHRLVTAFTDVAKYCKPQPSLLPNVNMVMRQIACWKYIIVSDLTSAYHQIPLHPNSRKYCGIVTPYKGIRVYCRSAMGMPGSETALEELMSRVLGDLLMRGIVAKIADDLYCGGNTFQELLANWKEVLTALQASDLRLSPSKTIICPATTTILGWHWNQGQISASQHTLCTLATCSPPPSITALRSFIGSYKALSRVIPGTSVLLGPLDNLVAGRSSGDPIQWSDEMLEVFRKAQRGLDQHQAVVLPRPDDELWLATDAAARPTGIGATLFLRRNNNTRVAGFFSCKLKPHQRQWLPCELEALAITSALKHFKPFFIQTTKPAFLVTDSKPCVQAVEKLRRGEFSHSPRVSTFLAAISQFPISVQHISGKHNLSTDYASRHALECSDSKCQVCSFVHALSEEPVINTTTLSSASNLDLPVYTSRQAWHAIQNSCSSLRRVFAHLQQGTRPSKKDTKARDVKSYLSRVTIAPDGLLIVPNRDMFGVTRDRIVVPRQVAHGLATAIHLRIGHPTCHQLKAVFSRYFFALNMDAVLHQVSDACDQCASLKRQLPIPPSFTTQPPPSTVLTSFAADVMRRARQQILVVRECSTSFTSTQLISGETSTSLRDGLVALCTPLRLLDGPPAVIRCDPAPGFQALINDPWLTEHRLQIEVGHHKNVNKNPIAERAIEELREELRKIDPLGQPITPAQLAVVTASLNTKVRSNGLSSREYLYQRDQFSGEQLPLSDNRLLEEQHRRRSENHAPSAKSKCPKAGLAPTPTFHVGDLVYVHSDRDKSQARSRYLVTAVEKDWIYISKFIGRQLRARSYKVRSAECYPIPCQVPPQQRQTVPSDDDNNDDSDPEDPIPSVPANDPVPAEDLVPVNGPLPELNDPPNTPPPLPELHNPPDTPPPLPQRQSDRCRRQPRYLKDFVLS</sequence>
<dbReference type="GO" id="GO:0004523">
    <property type="term" value="F:RNA-DNA hybrid ribonuclease activity"/>
    <property type="evidence" value="ECO:0007669"/>
    <property type="project" value="UniProtKB-EC"/>
</dbReference>
<dbReference type="InterPro" id="IPR021109">
    <property type="entry name" value="Peptidase_aspartic_dom_sf"/>
</dbReference>
<dbReference type="InterPro" id="IPR036397">
    <property type="entry name" value="RNaseH_sf"/>
</dbReference>
<evidence type="ECO:0000256" key="8">
    <source>
        <dbReference type="ARBA" id="ARBA00022842"/>
    </source>
</evidence>
<dbReference type="Gene3D" id="2.40.70.10">
    <property type="entry name" value="Acid Proteases"/>
    <property type="match status" value="1"/>
</dbReference>